<dbReference type="Gene3D" id="3.40.50.10840">
    <property type="entry name" value="Putative sugar-binding, N-terminal domain"/>
    <property type="match status" value="1"/>
</dbReference>
<dbReference type="InterPro" id="IPR010737">
    <property type="entry name" value="4-carb_acid_sugar_kinase_N"/>
</dbReference>
<evidence type="ECO:0000259" key="8">
    <source>
        <dbReference type="Pfam" id="PF17042"/>
    </source>
</evidence>
<gene>
    <name evidence="9" type="ORF">SAMN05421771_2198</name>
</gene>
<keyword evidence="5" id="KW-0067">ATP-binding</keyword>
<evidence type="ECO:0000313" key="9">
    <source>
        <dbReference type="EMBL" id="SFS12875.1"/>
    </source>
</evidence>
<evidence type="ECO:0000256" key="5">
    <source>
        <dbReference type="ARBA" id="ARBA00022840"/>
    </source>
</evidence>
<feature type="domain" description="Four-carbon acid sugar kinase N-terminal" evidence="7">
    <location>
        <begin position="1"/>
        <end position="201"/>
    </location>
</feature>
<evidence type="ECO:0000256" key="3">
    <source>
        <dbReference type="ARBA" id="ARBA00022741"/>
    </source>
</evidence>
<dbReference type="Gene3D" id="3.40.980.20">
    <property type="entry name" value="Four-carbon acid sugar kinase, nucleotide binding domain"/>
    <property type="match status" value="1"/>
</dbReference>
<dbReference type="InterPro" id="IPR031475">
    <property type="entry name" value="NBD_C"/>
</dbReference>
<protein>
    <submittedName>
        <fullName evidence="9">Uncharacterized conserved protein YgbK, DUF1537 family</fullName>
    </submittedName>
</protein>
<organism evidence="9 10">
    <name type="scientific">Granulicella pectinivorans</name>
    <dbReference type="NCBI Taxonomy" id="474950"/>
    <lineage>
        <taxon>Bacteria</taxon>
        <taxon>Pseudomonadati</taxon>
        <taxon>Acidobacteriota</taxon>
        <taxon>Terriglobia</taxon>
        <taxon>Terriglobales</taxon>
        <taxon>Acidobacteriaceae</taxon>
        <taxon>Granulicella</taxon>
    </lineage>
</organism>
<dbReference type="Pfam" id="PF17042">
    <property type="entry name" value="NBD_C"/>
    <property type="match status" value="1"/>
</dbReference>
<evidence type="ECO:0000256" key="6">
    <source>
        <dbReference type="ARBA" id="ARBA00023277"/>
    </source>
</evidence>
<sequence>MAIVADDLTGACDSGAAFAAAGLRVVVALDGLPVESADVVAFSTETRNFASDEAMRVVREAVSRAGRKVFKKVDSAGRGAFGAEIVAALETSRASVALVAPSFPGAGRVVRDGVLRVTDFAGQDTEIEVKGLFAPGHAIGVLRVDAVDEMARQIAAAVGEGMKLLLCDAVTQEDLERLVCAGRRVDAAVLWCGSMGLAKALAGLRRGVSAVPSGRVGRVLLFVGTEHPVTAMQVARLAEEELAPGRWVHHLTFEERSEHAVRACFFETDTGAMILTGGDTAAFVLRVLGASRLVLGGAVSDGIPWGVIEGGVADGCLVVTKSGGFGDRDSLADAFAFCERRQHETA</sequence>
<evidence type="ECO:0000256" key="1">
    <source>
        <dbReference type="ARBA" id="ARBA00005715"/>
    </source>
</evidence>
<keyword evidence="2" id="KW-0808">Transferase</keyword>
<keyword evidence="4" id="KW-0418">Kinase</keyword>
<evidence type="ECO:0000259" key="7">
    <source>
        <dbReference type="Pfam" id="PF07005"/>
    </source>
</evidence>
<dbReference type="Proteomes" id="UP000199024">
    <property type="component" value="Unassembled WGS sequence"/>
</dbReference>
<proteinExistence type="inferred from homology"/>
<dbReference type="InterPro" id="IPR037051">
    <property type="entry name" value="4-carb_acid_sugar_kinase_N_sf"/>
</dbReference>
<accession>A0A1I6MAZ9</accession>
<dbReference type="AlphaFoldDB" id="A0A1I6MAZ9"/>
<name>A0A1I6MAZ9_9BACT</name>
<dbReference type="EMBL" id="FOZL01000001">
    <property type="protein sequence ID" value="SFS12875.1"/>
    <property type="molecule type" value="Genomic_DNA"/>
</dbReference>
<dbReference type="InterPro" id="IPR042213">
    <property type="entry name" value="NBD_C_sf"/>
</dbReference>
<evidence type="ECO:0000256" key="2">
    <source>
        <dbReference type="ARBA" id="ARBA00022679"/>
    </source>
</evidence>
<dbReference type="STRING" id="474950.SAMN05421771_2198"/>
<keyword evidence="6" id="KW-0119">Carbohydrate metabolism</keyword>
<comment type="similarity">
    <text evidence="1">Belongs to the four-carbon acid sugar kinase family.</text>
</comment>
<dbReference type="SUPFAM" id="SSF142764">
    <property type="entry name" value="YgbK-like"/>
    <property type="match status" value="1"/>
</dbReference>
<evidence type="ECO:0000313" key="10">
    <source>
        <dbReference type="Proteomes" id="UP000199024"/>
    </source>
</evidence>
<dbReference type="GO" id="GO:0005524">
    <property type="term" value="F:ATP binding"/>
    <property type="evidence" value="ECO:0007669"/>
    <property type="project" value="UniProtKB-KW"/>
</dbReference>
<dbReference type="Pfam" id="PF07005">
    <property type="entry name" value="SBD_N"/>
    <property type="match status" value="1"/>
</dbReference>
<dbReference type="GO" id="GO:0016301">
    <property type="term" value="F:kinase activity"/>
    <property type="evidence" value="ECO:0007669"/>
    <property type="project" value="UniProtKB-KW"/>
</dbReference>
<reference evidence="9 10" key="1">
    <citation type="submission" date="2016-10" db="EMBL/GenBank/DDBJ databases">
        <authorList>
            <person name="de Groot N.N."/>
        </authorList>
    </citation>
    <scope>NUCLEOTIDE SEQUENCE [LARGE SCALE GENOMIC DNA]</scope>
    <source>
        <strain evidence="9 10">DSM 21001</strain>
    </source>
</reference>
<keyword evidence="10" id="KW-1185">Reference proteome</keyword>
<feature type="domain" description="Four-carbon acid sugar kinase nucleotide binding" evidence="8">
    <location>
        <begin position="265"/>
        <end position="331"/>
    </location>
</feature>
<evidence type="ECO:0000256" key="4">
    <source>
        <dbReference type="ARBA" id="ARBA00022777"/>
    </source>
</evidence>
<keyword evidence="3" id="KW-0547">Nucleotide-binding</keyword>